<evidence type="ECO:0000256" key="4">
    <source>
        <dbReference type="ARBA" id="ARBA00021581"/>
    </source>
</evidence>
<evidence type="ECO:0000256" key="10">
    <source>
        <dbReference type="ARBA" id="ARBA00023251"/>
    </source>
</evidence>
<evidence type="ECO:0000256" key="11">
    <source>
        <dbReference type="ARBA" id="ARBA00032707"/>
    </source>
</evidence>
<evidence type="ECO:0000313" key="16">
    <source>
        <dbReference type="Proteomes" id="UP000294796"/>
    </source>
</evidence>
<evidence type="ECO:0000256" key="9">
    <source>
        <dbReference type="ARBA" id="ARBA00023136"/>
    </source>
</evidence>
<feature type="transmembrane region" description="Helical" evidence="14">
    <location>
        <begin position="109"/>
        <end position="127"/>
    </location>
</feature>
<comment type="caution">
    <text evidence="15">The sequence shown here is derived from an EMBL/GenBank/DDBJ whole genome shotgun (WGS) entry which is preliminary data.</text>
</comment>
<dbReference type="Pfam" id="PF02673">
    <property type="entry name" value="BacA"/>
    <property type="match status" value="1"/>
</dbReference>
<keyword evidence="14" id="KW-0573">Peptidoglycan synthesis</keyword>
<dbReference type="GO" id="GO:0005886">
    <property type="term" value="C:plasma membrane"/>
    <property type="evidence" value="ECO:0007669"/>
    <property type="project" value="UniProtKB-SubCell"/>
</dbReference>
<evidence type="ECO:0000256" key="5">
    <source>
        <dbReference type="ARBA" id="ARBA00022475"/>
    </source>
</evidence>
<dbReference type="NCBIfam" id="NF001390">
    <property type="entry name" value="PRK00281.1-4"/>
    <property type="match status" value="1"/>
</dbReference>
<sequence>MPDALAALLLGIIEGITEFLPVSSTGHLLVAQYWLGARSDFFNIVIQAGAILAITLVFRQRLWGLASGLHVPANRDYAMKVAVAFLVTALVGLPVRLAGWELPDTVTPIAWALVIGGVWMLVAEHFAEKRGDRTEVTWTVAIAVGLAQVVAGVFPGTSRSAATIFIAMLLGLSRRSAATEFVFIVGIPTMFAASGYAFLELLLEQGVGGENWLDVTIAFTASAVTGFLVVRWLLGYIKAHRFTGFAIYRILFGIALLLWLPAGD</sequence>
<evidence type="ECO:0000256" key="6">
    <source>
        <dbReference type="ARBA" id="ARBA00022692"/>
    </source>
</evidence>
<dbReference type="GO" id="GO:0008360">
    <property type="term" value="P:regulation of cell shape"/>
    <property type="evidence" value="ECO:0007669"/>
    <property type="project" value="UniProtKB-KW"/>
</dbReference>
<comment type="similarity">
    <text evidence="2 14">Belongs to the UppP family.</text>
</comment>
<gene>
    <name evidence="14" type="primary">uppP</name>
    <name evidence="15" type="ORF">E2F46_10055</name>
</gene>
<feature type="transmembrane region" description="Helical" evidence="14">
    <location>
        <begin position="136"/>
        <end position="154"/>
    </location>
</feature>
<keyword evidence="8 14" id="KW-1133">Transmembrane helix</keyword>
<keyword evidence="6 14" id="KW-0812">Transmembrane</keyword>
<keyword evidence="10 14" id="KW-0046">Antibiotic resistance</keyword>
<evidence type="ECO:0000256" key="1">
    <source>
        <dbReference type="ARBA" id="ARBA00004651"/>
    </source>
</evidence>
<reference evidence="15 16" key="1">
    <citation type="submission" date="2019-03" db="EMBL/GenBank/DDBJ databases">
        <title>Luteimonas zhaokaii sp.nov., isolated from the rectal contents of Plateau pika in Yushu, Qinghai Province, China.</title>
        <authorList>
            <person name="Zhang G."/>
        </authorList>
    </citation>
    <scope>NUCLEOTIDE SEQUENCE [LARGE SCALE GENOMIC DNA]</scope>
    <source>
        <strain evidence="15 16">B9</strain>
    </source>
</reference>
<evidence type="ECO:0000256" key="7">
    <source>
        <dbReference type="ARBA" id="ARBA00022801"/>
    </source>
</evidence>
<dbReference type="OrthoDB" id="9808289at2"/>
<comment type="function">
    <text evidence="14">Catalyzes the dephosphorylation of undecaprenyl diphosphate (UPP). Confers resistance to bacitracin.</text>
</comment>
<evidence type="ECO:0000256" key="2">
    <source>
        <dbReference type="ARBA" id="ARBA00010621"/>
    </source>
</evidence>
<evidence type="ECO:0000313" key="15">
    <source>
        <dbReference type="EMBL" id="TDK23860.1"/>
    </source>
</evidence>
<evidence type="ECO:0000256" key="8">
    <source>
        <dbReference type="ARBA" id="ARBA00022989"/>
    </source>
</evidence>
<dbReference type="AlphaFoldDB" id="A0A4R5TT05"/>
<dbReference type="RefSeq" id="WP_133321957.1">
    <property type="nucleotide sequence ID" value="NZ_SMTF01000006.1"/>
</dbReference>
<dbReference type="InterPro" id="IPR003824">
    <property type="entry name" value="UppP"/>
</dbReference>
<protein>
    <recommendedName>
        <fullName evidence="4 14">Undecaprenyl-diphosphatase</fullName>
        <ecNumber evidence="3 14">3.6.1.27</ecNumber>
    </recommendedName>
    <alternativeName>
        <fullName evidence="12 14">Bacitracin resistance protein</fullName>
    </alternativeName>
    <alternativeName>
        <fullName evidence="11 14">Undecaprenyl pyrophosphate phosphatase</fullName>
    </alternativeName>
</protein>
<keyword evidence="5 14" id="KW-1003">Cell membrane</keyword>
<dbReference type="GO" id="GO:0009252">
    <property type="term" value="P:peptidoglycan biosynthetic process"/>
    <property type="evidence" value="ECO:0007669"/>
    <property type="project" value="UniProtKB-KW"/>
</dbReference>
<dbReference type="EC" id="3.6.1.27" evidence="3 14"/>
<organism evidence="15 16">
    <name type="scientific">Luteimonas aestuarii</name>
    <dbReference type="NCBI Taxonomy" id="453837"/>
    <lineage>
        <taxon>Bacteria</taxon>
        <taxon>Pseudomonadati</taxon>
        <taxon>Pseudomonadota</taxon>
        <taxon>Gammaproteobacteria</taxon>
        <taxon>Lysobacterales</taxon>
        <taxon>Lysobacteraceae</taxon>
        <taxon>Luteimonas</taxon>
    </lineage>
</organism>
<dbReference type="HAMAP" id="MF_01006">
    <property type="entry name" value="Undec_diphosphatase"/>
    <property type="match status" value="1"/>
</dbReference>
<dbReference type="PANTHER" id="PTHR30622:SF3">
    <property type="entry name" value="UNDECAPRENYL-DIPHOSPHATASE"/>
    <property type="match status" value="1"/>
</dbReference>
<feature type="transmembrane region" description="Helical" evidence="14">
    <location>
        <begin position="182"/>
        <end position="203"/>
    </location>
</feature>
<feature type="transmembrane region" description="Helical" evidence="14">
    <location>
        <begin position="78"/>
        <end position="97"/>
    </location>
</feature>
<evidence type="ECO:0000256" key="12">
    <source>
        <dbReference type="ARBA" id="ARBA00032932"/>
    </source>
</evidence>
<keyword evidence="14" id="KW-0961">Cell wall biogenesis/degradation</keyword>
<dbReference type="PANTHER" id="PTHR30622">
    <property type="entry name" value="UNDECAPRENYL-DIPHOSPHATASE"/>
    <property type="match status" value="1"/>
</dbReference>
<keyword evidence="7 14" id="KW-0378">Hydrolase</keyword>
<proteinExistence type="inferred from homology"/>
<dbReference type="Proteomes" id="UP000294796">
    <property type="component" value="Unassembled WGS sequence"/>
</dbReference>
<keyword evidence="16" id="KW-1185">Reference proteome</keyword>
<dbReference type="GO" id="GO:0050380">
    <property type="term" value="F:undecaprenyl-diphosphatase activity"/>
    <property type="evidence" value="ECO:0007669"/>
    <property type="project" value="UniProtKB-UniRule"/>
</dbReference>
<feature type="transmembrane region" description="Helical" evidence="14">
    <location>
        <begin position="215"/>
        <end position="234"/>
    </location>
</feature>
<feature type="transmembrane region" description="Helical" evidence="14">
    <location>
        <begin position="41"/>
        <end position="58"/>
    </location>
</feature>
<evidence type="ECO:0000256" key="3">
    <source>
        <dbReference type="ARBA" id="ARBA00012374"/>
    </source>
</evidence>
<comment type="subcellular location">
    <subcellularLocation>
        <location evidence="1 14">Cell membrane</location>
        <topology evidence="1 14">Multi-pass membrane protein</topology>
    </subcellularLocation>
</comment>
<evidence type="ECO:0000256" key="14">
    <source>
        <dbReference type="HAMAP-Rule" id="MF_01006"/>
    </source>
</evidence>
<dbReference type="EMBL" id="SMTF01000006">
    <property type="protein sequence ID" value="TDK23860.1"/>
    <property type="molecule type" value="Genomic_DNA"/>
</dbReference>
<feature type="transmembrane region" description="Helical" evidence="14">
    <location>
        <begin position="246"/>
        <end position="262"/>
    </location>
</feature>
<comment type="catalytic activity">
    <reaction evidence="13 14">
        <text>di-trans,octa-cis-undecaprenyl diphosphate + H2O = di-trans,octa-cis-undecaprenyl phosphate + phosphate + H(+)</text>
        <dbReference type="Rhea" id="RHEA:28094"/>
        <dbReference type="ChEBI" id="CHEBI:15377"/>
        <dbReference type="ChEBI" id="CHEBI:15378"/>
        <dbReference type="ChEBI" id="CHEBI:43474"/>
        <dbReference type="ChEBI" id="CHEBI:58405"/>
        <dbReference type="ChEBI" id="CHEBI:60392"/>
        <dbReference type="EC" id="3.6.1.27"/>
    </reaction>
</comment>
<dbReference type="GO" id="GO:0046677">
    <property type="term" value="P:response to antibiotic"/>
    <property type="evidence" value="ECO:0007669"/>
    <property type="project" value="UniProtKB-UniRule"/>
</dbReference>
<dbReference type="GO" id="GO:0071555">
    <property type="term" value="P:cell wall organization"/>
    <property type="evidence" value="ECO:0007669"/>
    <property type="project" value="UniProtKB-KW"/>
</dbReference>
<keyword evidence="14" id="KW-0133">Cell shape</keyword>
<keyword evidence="9 14" id="KW-0472">Membrane</keyword>
<accession>A0A4R5TT05</accession>
<name>A0A4R5TT05_9GAMM</name>
<comment type="miscellaneous">
    <text evidence="14">Bacitracin is thought to be involved in the inhibition of peptidoglycan synthesis by sequestering undecaprenyl diphosphate, thereby reducing the pool of lipid carrier available.</text>
</comment>
<evidence type="ECO:0000256" key="13">
    <source>
        <dbReference type="ARBA" id="ARBA00047594"/>
    </source>
</evidence>